<gene>
    <name evidence="2" type="ORF">EV216_103125</name>
</gene>
<organism evidence="2 3">
    <name type="scientific">Rhodovulum steppense</name>
    <dbReference type="NCBI Taxonomy" id="540251"/>
    <lineage>
        <taxon>Bacteria</taxon>
        <taxon>Pseudomonadati</taxon>
        <taxon>Pseudomonadota</taxon>
        <taxon>Alphaproteobacteria</taxon>
        <taxon>Rhodobacterales</taxon>
        <taxon>Paracoccaceae</taxon>
        <taxon>Rhodovulum</taxon>
    </lineage>
</organism>
<dbReference type="Pfam" id="PF10135">
    <property type="entry name" value="Rod-binding"/>
    <property type="match status" value="1"/>
</dbReference>
<dbReference type="InterPro" id="IPR019301">
    <property type="entry name" value="Flagellar_prot_FlgJ_N"/>
</dbReference>
<proteinExistence type="predicted"/>
<keyword evidence="3" id="KW-1185">Reference proteome</keyword>
<dbReference type="RefSeq" id="WP_132693555.1">
    <property type="nucleotide sequence ID" value="NZ_SLVM01000003.1"/>
</dbReference>
<comment type="caution">
    <text evidence="2">The sequence shown here is derived from an EMBL/GenBank/DDBJ whole genome shotgun (WGS) entry which is preliminary data.</text>
</comment>
<evidence type="ECO:0000313" key="3">
    <source>
        <dbReference type="Proteomes" id="UP000295277"/>
    </source>
</evidence>
<feature type="domain" description="Flagellar protein FlgJ N-terminal" evidence="1">
    <location>
        <begin position="43"/>
        <end position="83"/>
    </location>
</feature>
<dbReference type="OrthoDB" id="7690273at2"/>
<dbReference type="EMBL" id="SLVM01000003">
    <property type="protein sequence ID" value="TCM87047.1"/>
    <property type="molecule type" value="Genomic_DNA"/>
</dbReference>
<dbReference type="Proteomes" id="UP000295277">
    <property type="component" value="Unassembled WGS sequence"/>
</dbReference>
<sequence>MLPPVTAPVGGQSHAVQETRLREAAQKLEAQFLAEMLKHAGLGETQGPFTGGAGETQFASFLREAQAGEMVRAGGIGLAERLFEALKERADGK</sequence>
<name>A0A4R1Z0K8_9RHOB</name>
<evidence type="ECO:0000259" key="1">
    <source>
        <dbReference type="Pfam" id="PF10135"/>
    </source>
</evidence>
<accession>A0A4R1Z0K8</accession>
<dbReference type="AlphaFoldDB" id="A0A4R1Z0K8"/>
<reference evidence="2 3" key="1">
    <citation type="submission" date="2019-03" db="EMBL/GenBank/DDBJ databases">
        <title>Genomic Encyclopedia of Type Strains, Phase IV (KMG-IV): sequencing the most valuable type-strain genomes for metagenomic binning, comparative biology and taxonomic classification.</title>
        <authorList>
            <person name="Goeker M."/>
        </authorList>
    </citation>
    <scope>NUCLEOTIDE SEQUENCE [LARGE SCALE GENOMIC DNA]</scope>
    <source>
        <strain evidence="2 3">DSM 21153</strain>
    </source>
</reference>
<evidence type="ECO:0000313" key="2">
    <source>
        <dbReference type="EMBL" id="TCM87047.1"/>
    </source>
</evidence>
<protein>
    <submittedName>
        <fullName evidence="2">Rod binding protein</fullName>
    </submittedName>
</protein>